<organism evidence="1 2">
    <name type="scientific">Actinomycetospora termitidis</name>
    <dbReference type="NCBI Taxonomy" id="3053470"/>
    <lineage>
        <taxon>Bacteria</taxon>
        <taxon>Bacillati</taxon>
        <taxon>Actinomycetota</taxon>
        <taxon>Actinomycetes</taxon>
        <taxon>Pseudonocardiales</taxon>
        <taxon>Pseudonocardiaceae</taxon>
        <taxon>Actinomycetospora</taxon>
    </lineage>
</organism>
<dbReference type="EMBL" id="JASVWF010000007">
    <property type="protein sequence ID" value="MDL5159277.1"/>
    <property type="molecule type" value="Genomic_DNA"/>
</dbReference>
<proteinExistence type="predicted"/>
<reference evidence="1 2" key="1">
    <citation type="submission" date="2023-06" db="EMBL/GenBank/DDBJ databases">
        <title>Actinomycetospora Odt1-22.</title>
        <authorList>
            <person name="Supong K."/>
        </authorList>
    </citation>
    <scope>NUCLEOTIDE SEQUENCE [LARGE SCALE GENOMIC DNA]</scope>
    <source>
        <strain evidence="1 2">Odt1-22</strain>
    </source>
</reference>
<evidence type="ECO:0000313" key="1">
    <source>
        <dbReference type="EMBL" id="MDL5159277.1"/>
    </source>
</evidence>
<dbReference type="Proteomes" id="UP001231924">
    <property type="component" value="Unassembled WGS sequence"/>
</dbReference>
<evidence type="ECO:0000313" key="2">
    <source>
        <dbReference type="Proteomes" id="UP001231924"/>
    </source>
</evidence>
<accession>A0ABT7MF36</accession>
<protein>
    <submittedName>
        <fullName evidence="1">Uncharacterized protein</fullName>
    </submittedName>
</protein>
<comment type="caution">
    <text evidence="1">The sequence shown here is derived from an EMBL/GenBank/DDBJ whole genome shotgun (WGS) entry which is preliminary data.</text>
</comment>
<name>A0ABT7MF36_9PSEU</name>
<sequence>MTIETRLAPPVAAVVPDPRLASIIASAEAGEACPGVINLLVGSWLIQGRPVSSETFLQASFDSMCQSVLAVKQPRRSRIPEAERIQRAQEAVAPGFAAVEAPEADADTLCLVDVSLAASSGPSLHPPAIRVAASSVMAWWITDFEVREERARGTGVGVGVGVEFVYEV</sequence>
<gene>
    <name evidence="1" type="ORF">QRT03_25145</name>
</gene>
<keyword evidence="2" id="KW-1185">Reference proteome</keyword>
<dbReference type="RefSeq" id="WP_286055860.1">
    <property type="nucleotide sequence ID" value="NZ_JASVWF010000007.1"/>
</dbReference>